<keyword evidence="2" id="KW-0378">Hydrolase</keyword>
<dbReference type="InterPro" id="IPR002018">
    <property type="entry name" value="CarbesteraseB"/>
</dbReference>
<proteinExistence type="inferred from homology"/>
<dbReference type="InterPro" id="IPR050654">
    <property type="entry name" value="AChE-related_enzymes"/>
</dbReference>
<accession>A0A261XVA6</accession>
<organism evidence="4 5">
    <name type="scientific">Bifiguratus adelaidae</name>
    <dbReference type="NCBI Taxonomy" id="1938954"/>
    <lineage>
        <taxon>Eukaryota</taxon>
        <taxon>Fungi</taxon>
        <taxon>Fungi incertae sedis</taxon>
        <taxon>Mucoromycota</taxon>
        <taxon>Mucoromycotina</taxon>
        <taxon>Endogonomycetes</taxon>
        <taxon>Endogonales</taxon>
        <taxon>Endogonales incertae sedis</taxon>
        <taxon>Bifiguratus</taxon>
    </lineage>
</organism>
<gene>
    <name evidence="4" type="ORF">BZG36_05157</name>
</gene>
<dbReference type="OrthoDB" id="408631at2759"/>
<dbReference type="PANTHER" id="PTHR43918">
    <property type="entry name" value="ACETYLCHOLINESTERASE"/>
    <property type="match status" value="1"/>
</dbReference>
<dbReference type="Proteomes" id="UP000242875">
    <property type="component" value="Unassembled WGS sequence"/>
</dbReference>
<keyword evidence="5" id="KW-1185">Reference proteome</keyword>
<comment type="similarity">
    <text evidence="1">Belongs to the type-B carboxylesterase/lipase family.</text>
</comment>
<dbReference type="Gene3D" id="3.40.50.1820">
    <property type="entry name" value="alpha/beta hydrolase"/>
    <property type="match status" value="1"/>
</dbReference>
<reference evidence="4 5" key="1">
    <citation type="journal article" date="2017" name="Mycologia">
        <title>Bifiguratus adelaidae, gen. et sp. nov., a new member of Mucoromycotina in endophytic and soil-dwelling habitats.</title>
        <authorList>
            <person name="Torres-Cruz T.J."/>
            <person name="Billingsley Tobias T.L."/>
            <person name="Almatruk M."/>
            <person name="Hesse C."/>
            <person name="Kuske C.R."/>
            <person name="Desiro A."/>
            <person name="Benucci G.M."/>
            <person name="Bonito G."/>
            <person name="Stajich J.E."/>
            <person name="Dunlap C."/>
            <person name="Arnold A.E."/>
            <person name="Porras-Alfaro A."/>
        </authorList>
    </citation>
    <scope>NUCLEOTIDE SEQUENCE [LARGE SCALE GENOMIC DNA]</scope>
    <source>
        <strain evidence="4 5">AZ0501</strain>
    </source>
</reference>
<dbReference type="InterPro" id="IPR029058">
    <property type="entry name" value="AB_hydrolase_fold"/>
</dbReference>
<feature type="domain" description="Carboxylesterase type B" evidence="3">
    <location>
        <begin position="1"/>
        <end position="49"/>
    </location>
</feature>
<comment type="caution">
    <text evidence="4">The sequence shown here is derived from an EMBL/GenBank/DDBJ whole genome shotgun (WGS) entry which is preliminary data.</text>
</comment>
<evidence type="ECO:0000313" key="4">
    <source>
        <dbReference type="EMBL" id="OZJ02268.1"/>
    </source>
</evidence>
<dbReference type="EMBL" id="MVBO01000170">
    <property type="protein sequence ID" value="OZJ02268.1"/>
    <property type="molecule type" value="Genomic_DNA"/>
</dbReference>
<sequence length="369" mass="41130">MFWIYGGAFVNGEGSLSVYNGTNLVNISQGRVIMVNLNYRMNAFGFLASEQFGGDPSKITAWGESAGAISIGYLLLANNRRERLFQQGIMISGSVLSQQCQPYKEYQNSHDTLLNMTGCATDVDSLECLRQLNASTLLEAANAGYGRNLLRFYPVVDGHLIREVCSTALINGQFSKIPIIIGTNNSEGTVFVTSYGYQNQSQLATCLKRANPGLTNSSIQEILTLYSETPKYPNLPYPEFVRTANIYVARDYQDVVPVWKYHFNVINPHVLFLGAYHTSDLIYDFDQSTGLSGDAAVLANTMASYYSSFTVSGNPNTYKYAGAIEWSQFQNRTNYTQIVYQVGNATTESDTFLEQKCQFWDSISEQLMH</sequence>
<dbReference type="PANTHER" id="PTHR43918:SF4">
    <property type="entry name" value="CARBOXYLIC ESTER HYDROLASE"/>
    <property type="match status" value="1"/>
</dbReference>
<dbReference type="GO" id="GO:0052689">
    <property type="term" value="F:carboxylic ester hydrolase activity"/>
    <property type="evidence" value="ECO:0007669"/>
    <property type="project" value="TreeGrafter"/>
</dbReference>
<dbReference type="SUPFAM" id="SSF53474">
    <property type="entry name" value="alpha/beta-Hydrolases"/>
    <property type="match status" value="1"/>
</dbReference>
<dbReference type="Pfam" id="PF00135">
    <property type="entry name" value="COesterase"/>
    <property type="match status" value="2"/>
</dbReference>
<evidence type="ECO:0000313" key="5">
    <source>
        <dbReference type="Proteomes" id="UP000242875"/>
    </source>
</evidence>
<protein>
    <recommendedName>
        <fullName evidence="3">Carboxylesterase type B domain-containing protein</fullName>
    </recommendedName>
</protein>
<evidence type="ECO:0000256" key="1">
    <source>
        <dbReference type="ARBA" id="ARBA00005964"/>
    </source>
</evidence>
<evidence type="ECO:0000256" key="2">
    <source>
        <dbReference type="ARBA" id="ARBA00022801"/>
    </source>
</evidence>
<dbReference type="AlphaFoldDB" id="A0A261XVA6"/>
<name>A0A261XVA6_9FUNG</name>
<feature type="domain" description="Carboxylesterase type B" evidence="3">
    <location>
        <begin position="51"/>
        <end position="360"/>
    </location>
</feature>
<evidence type="ECO:0000259" key="3">
    <source>
        <dbReference type="Pfam" id="PF00135"/>
    </source>
</evidence>